<dbReference type="AlphaFoldDB" id="A0A1H8AJ35"/>
<evidence type="ECO:0000256" key="2">
    <source>
        <dbReference type="ARBA" id="ARBA00022679"/>
    </source>
</evidence>
<dbReference type="InterPro" id="IPR038460">
    <property type="entry name" value="AcetylCoA_hyd_C_sf"/>
</dbReference>
<dbReference type="Gene3D" id="3.40.1080.20">
    <property type="entry name" value="Acetyl-CoA hydrolase/transferase C-terminal domain"/>
    <property type="match status" value="1"/>
</dbReference>
<dbReference type="InterPro" id="IPR026888">
    <property type="entry name" value="AcetylCoA_hyd_C"/>
</dbReference>
<evidence type="ECO:0000313" key="4">
    <source>
        <dbReference type="EMBL" id="SEM69537.1"/>
    </source>
</evidence>
<dbReference type="EMBL" id="FOBS01000035">
    <property type="protein sequence ID" value="SEM69537.1"/>
    <property type="molecule type" value="Genomic_DNA"/>
</dbReference>
<evidence type="ECO:0000256" key="1">
    <source>
        <dbReference type="ARBA" id="ARBA00009632"/>
    </source>
</evidence>
<dbReference type="InterPro" id="IPR046433">
    <property type="entry name" value="ActCoA_hydro"/>
</dbReference>
<dbReference type="SUPFAM" id="SSF55729">
    <property type="entry name" value="Acyl-CoA N-acyltransferases (Nat)"/>
    <property type="match status" value="1"/>
</dbReference>
<dbReference type="GO" id="GO:0006083">
    <property type="term" value="P:acetate metabolic process"/>
    <property type="evidence" value="ECO:0007669"/>
    <property type="project" value="InterPro"/>
</dbReference>
<dbReference type="InterPro" id="IPR003702">
    <property type="entry name" value="ActCoA_hydro_N"/>
</dbReference>
<evidence type="ECO:0000313" key="5">
    <source>
        <dbReference type="Proteomes" id="UP000198744"/>
    </source>
</evidence>
<dbReference type="InterPro" id="IPR037171">
    <property type="entry name" value="NagB/RpiA_transferase-like"/>
</dbReference>
<dbReference type="GO" id="GO:0016787">
    <property type="term" value="F:hydrolase activity"/>
    <property type="evidence" value="ECO:0007669"/>
    <property type="project" value="UniProtKB-KW"/>
</dbReference>
<gene>
    <name evidence="4" type="ORF">SAMN04489760_13523</name>
</gene>
<feature type="domain" description="N-acetyltransferase" evidence="3">
    <location>
        <begin position="460"/>
        <end position="618"/>
    </location>
</feature>
<dbReference type="InterPro" id="IPR016181">
    <property type="entry name" value="Acyl_CoA_acyltransferase"/>
</dbReference>
<keyword evidence="5" id="KW-1185">Reference proteome</keyword>
<comment type="similarity">
    <text evidence="1">Belongs to the acetyl-CoA hydrolase/transferase family.</text>
</comment>
<dbReference type="CDD" id="cd04301">
    <property type="entry name" value="NAT_SF"/>
    <property type="match status" value="1"/>
</dbReference>
<dbReference type="RefSeq" id="WP_093884635.1">
    <property type="nucleotide sequence ID" value="NZ_FOBS01000035.1"/>
</dbReference>
<dbReference type="GO" id="GO:0016747">
    <property type="term" value="F:acyltransferase activity, transferring groups other than amino-acyl groups"/>
    <property type="evidence" value="ECO:0007669"/>
    <property type="project" value="InterPro"/>
</dbReference>
<keyword evidence="2" id="KW-0808">Transferase</keyword>
<dbReference type="PROSITE" id="PS51186">
    <property type="entry name" value="GNAT"/>
    <property type="match status" value="1"/>
</dbReference>
<organism evidence="4 5">
    <name type="scientific">Syntrophus gentianae</name>
    <dbReference type="NCBI Taxonomy" id="43775"/>
    <lineage>
        <taxon>Bacteria</taxon>
        <taxon>Pseudomonadati</taxon>
        <taxon>Thermodesulfobacteriota</taxon>
        <taxon>Syntrophia</taxon>
        <taxon>Syntrophales</taxon>
        <taxon>Syntrophaceae</taxon>
        <taxon>Syntrophus</taxon>
    </lineage>
</organism>
<dbReference type="Gene3D" id="3.40.630.30">
    <property type="match status" value="1"/>
</dbReference>
<name>A0A1H8AJ35_9BACT</name>
<protein>
    <submittedName>
        <fullName evidence="4">Acyl-CoA hydrolase</fullName>
    </submittedName>
</protein>
<dbReference type="SUPFAM" id="SSF100950">
    <property type="entry name" value="NagB/RpiA/CoA transferase-like"/>
    <property type="match status" value="2"/>
</dbReference>
<dbReference type="STRING" id="43775.SAMN04489760_13523"/>
<dbReference type="InterPro" id="IPR000182">
    <property type="entry name" value="GNAT_dom"/>
</dbReference>
<dbReference type="Gene3D" id="3.40.1080.10">
    <property type="entry name" value="Glutaconate Coenzyme A-transferase"/>
    <property type="match status" value="1"/>
</dbReference>
<evidence type="ECO:0000259" key="3">
    <source>
        <dbReference type="PROSITE" id="PS51186"/>
    </source>
</evidence>
<dbReference type="Pfam" id="PF00583">
    <property type="entry name" value="Acetyltransf_1"/>
    <property type="match status" value="1"/>
</dbReference>
<dbReference type="Proteomes" id="UP000198744">
    <property type="component" value="Unassembled WGS sequence"/>
</dbReference>
<dbReference type="OrthoDB" id="9801795at2"/>
<dbReference type="GO" id="GO:0008775">
    <property type="term" value="F:acetate CoA-transferase activity"/>
    <property type="evidence" value="ECO:0007669"/>
    <property type="project" value="InterPro"/>
</dbReference>
<dbReference type="Pfam" id="PF13336">
    <property type="entry name" value="AcetylCoA_hyd_C"/>
    <property type="match status" value="1"/>
</dbReference>
<dbReference type="PANTHER" id="PTHR21432:SF20">
    <property type="entry name" value="ACETYL-COA HYDROLASE"/>
    <property type="match status" value="1"/>
</dbReference>
<keyword evidence="4" id="KW-0378">Hydrolase</keyword>
<dbReference type="PANTHER" id="PTHR21432">
    <property type="entry name" value="ACETYL-COA HYDROLASE-RELATED"/>
    <property type="match status" value="1"/>
</dbReference>
<accession>A0A1H8AJ35</accession>
<dbReference type="Pfam" id="PF02550">
    <property type="entry name" value="AcetylCoA_hydro"/>
    <property type="match status" value="1"/>
</dbReference>
<dbReference type="Gene3D" id="3.30.750.70">
    <property type="entry name" value="4-hydroxybutyrate coenzyme like domains"/>
    <property type="match status" value="1"/>
</dbReference>
<sequence length="622" mass="69150">MILNWQATYQKRLVDAASALAKIRRGARIFIGSACGEPQLLVRTLLDMAPSLADIEIIHFLDAGTTSYNEEKYTEAFRHNALFIGTNTRAAIKEGNADYTPVFLSEIPLMIQQGAMPIDVALISVSPPDSSGYVSLGVSVDITKTAAEEATYTVAEVNPNMPRTLGDSFLHVSEISAFVKNDTPIAEFEQKSPDHIARSIGQLISDLIDNESTLQTGVGKIPASVFPYLCNKKDLGIHTETFSDGLIDLIEAGVVTCRKKTLNQGKVVAAFCMGTRRLYDYVHNNPLFEFRPCKYVNDPYVIAQNDRMVSINSALTVDLTGQVCSDSLGFEFYSGIGGQVDFVRGSAMSKRGKSIMVLPSTTEDGKISRIVPCLSPGSGVVVTRGDIHYVVTEYGIAYVHGKSVRDRAMTLINIAHPDFRSELLAAAKQQRYIFQDQTLPVVLYPKEYEVHWVDKQGVEIFFRPVKATDERAIQELIYDLPEQFVFTRFFQSLKSFPHKVAMPLAAIDYNDKMAIAAVIGKEEPEGREKIVAIGRYINNPNTGFAEIAFTTHQDWQNRGVGTFLLQYLIRIAKEKKIAGFTADVLRQNRPMLLVFSKSGYPMTTHLEEGVYELKIDFSQENI</sequence>
<reference evidence="4 5" key="1">
    <citation type="submission" date="2016-10" db="EMBL/GenBank/DDBJ databases">
        <authorList>
            <person name="de Groot N.N."/>
        </authorList>
    </citation>
    <scope>NUCLEOTIDE SEQUENCE [LARGE SCALE GENOMIC DNA]</scope>
    <source>
        <strain evidence="4 5">DSM 8423</strain>
    </source>
</reference>
<proteinExistence type="inferred from homology"/>